<keyword evidence="2" id="KW-0812">Transmembrane</keyword>
<dbReference type="PANTHER" id="PTHR40465:SF1">
    <property type="entry name" value="DUF6534 DOMAIN-CONTAINING PROTEIN"/>
    <property type="match status" value="1"/>
</dbReference>
<reference evidence="4 5" key="1">
    <citation type="journal article" date="2017" name="Mol. Ecol.">
        <title>Comparative and population genomic landscape of Phellinus noxius: A hypervariable fungus causing root rot in trees.</title>
        <authorList>
            <person name="Chung C.L."/>
            <person name="Lee T.J."/>
            <person name="Akiba M."/>
            <person name="Lee H.H."/>
            <person name="Kuo T.H."/>
            <person name="Liu D."/>
            <person name="Ke H.M."/>
            <person name="Yokoi T."/>
            <person name="Roa M.B."/>
            <person name="Lu M.J."/>
            <person name="Chang Y.Y."/>
            <person name="Ann P.J."/>
            <person name="Tsai J.N."/>
            <person name="Chen C.Y."/>
            <person name="Tzean S.S."/>
            <person name="Ota Y."/>
            <person name="Hattori T."/>
            <person name="Sahashi N."/>
            <person name="Liou R.F."/>
            <person name="Kikuchi T."/>
            <person name="Tsai I.J."/>
        </authorList>
    </citation>
    <scope>NUCLEOTIDE SEQUENCE [LARGE SCALE GENOMIC DNA]</scope>
    <source>
        <strain evidence="4 5">FFPRI411160</strain>
    </source>
</reference>
<gene>
    <name evidence="4" type="ORF">PNOK_0879300</name>
</gene>
<dbReference type="PANTHER" id="PTHR40465">
    <property type="entry name" value="CHROMOSOME 1, WHOLE GENOME SHOTGUN SEQUENCE"/>
    <property type="match status" value="1"/>
</dbReference>
<dbReference type="EMBL" id="NBII01000009">
    <property type="protein sequence ID" value="PAV15935.1"/>
    <property type="molecule type" value="Genomic_DNA"/>
</dbReference>
<comment type="caution">
    <text evidence="4">The sequence shown here is derived from an EMBL/GenBank/DDBJ whole genome shotgun (WGS) entry which is preliminary data.</text>
</comment>
<feature type="compositionally biased region" description="Basic and acidic residues" evidence="1">
    <location>
        <begin position="405"/>
        <end position="416"/>
    </location>
</feature>
<evidence type="ECO:0000313" key="5">
    <source>
        <dbReference type="Proteomes" id="UP000217199"/>
    </source>
</evidence>
<dbReference type="InterPro" id="IPR045339">
    <property type="entry name" value="DUF6534"/>
</dbReference>
<evidence type="ECO:0000256" key="2">
    <source>
        <dbReference type="SAM" id="Phobius"/>
    </source>
</evidence>
<dbReference type="Pfam" id="PF20152">
    <property type="entry name" value="DUF6534"/>
    <property type="match status" value="1"/>
</dbReference>
<feature type="transmembrane region" description="Helical" evidence="2">
    <location>
        <begin position="46"/>
        <end position="67"/>
    </location>
</feature>
<accession>A0A286U8P1</accession>
<proteinExistence type="predicted"/>
<feature type="region of interest" description="Disordered" evidence="1">
    <location>
        <begin position="405"/>
        <end position="428"/>
    </location>
</feature>
<sequence>MSTAYDNTLGALFIAVTFAMALWGIATLQMYWYYDNYIKDPLWIKLFVFLVWALDTAHQALITHAAYVYLVTNFDNPAILTTVIVTLEVMVLVSALVSLLVQGFLLFRVYRLSNKNMYLVGVLALMSWAQFIAFVYFFYRGVNLGSWLLIPTINWLTKTANSLSTITDVSISATLIFLLHRSRTGYKRSDSMINRLIVFTVNTGAVTSICALCVIICVSLSPDSLIYVAFYVCTSRLYTNTLLATLNARRVSSTGSEIPSSLSIHFDDTTRRDHNSIGIDNRTGSFNESSRGGQRQRNAAAGHVVAIPLAKESSHGTEEIGLDELGMKPRRDDSESLGGDEYTKPRTVGKRKKKKFRSYFMNGFILFCFCLLLSYSYSLLLSLVLGFGVVCVGYKDEGEGWRELGRERVDTIDPDGRPSSAIDSDPKS</sequence>
<dbReference type="OrthoDB" id="3263055at2759"/>
<feature type="transmembrane region" description="Helical" evidence="2">
    <location>
        <begin position="118"/>
        <end position="139"/>
    </location>
</feature>
<evidence type="ECO:0000259" key="3">
    <source>
        <dbReference type="Pfam" id="PF20152"/>
    </source>
</evidence>
<name>A0A286U8P1_9AGAM</name>
<feature type="region of interest" description="Disordered" evidence="1">
    <location>
        <begin position="314"/>
        <end position="346"/>
    </location>
</feature>
<feature type="transmembrane region" description="Helical" evidence="2">
    <location>
        <begin position="359"/>
        <end position="377"/>
    </location>
</feature>
<feature type="compositionally biased region" description="Basic and acidic residues" evidence="1">
    <location>
        <begin position="325"/>
        <end position="334"/>
    </location>
</feature>
<feature type="transmembrane region" description="Helical" evidence="2">
    <location>
        <begin position="79"/>
        <end position="106"/>
    </location>
</feature>
<feature type="domain" description="DUF6534" evidence="3">
    <location>
        <begin position="164"/>
        <end position="250"/>
    </location>
</feature>
<dbReference type="Proteomes" id="UP000217199">
    <property type="component" value="Unassembled WGS sequence"/>
</dbReference>
<dbReference type="AlphaFoldDB" id="A0A286U8P1"/>
<protein>
    <recommendedName>
        <fullName evidence="3">DUF6534 domain-containing protein</fullName>
    </recommendedName>
</protein>
<keyword evidence="2" id="KW-1133">Transmembrane helix</keyword>
<evidence type="ECO:0000313" key="4">
    <source>
        <dbReference type="EMBL" id="PAV15935.1"/>
    </source>
</evidence>
<keyword evidence="2" id="KW-0472">Membrane</keyword>
<evidence type="ECO:0000256" key="1">
    <source>
        <dbReference type="SAM" id="MobiDB-lite"/>
    </source>
</evidence>
<dbReference type="STRING" id="2282107.A0A286U8P1"/>
<feature type="transmembrane region" description="Helical" evidence="2">
    <location>
        <begin position="199"/>
        <end position="221"/>
    </location>
</feature>
<feature type="transmembrane region" description="Helical" evidence="2">
    <location>
        <begin position="227"/>
        <end position="246"/>
    </location>
</feature>
<feature type="transmembrane region" description="Helical" evidence="2">
    <location>
        <begin position="12"/>
        <end position="34"/>
    </location>
</feature>
<organism evidence="4 5">
    <name type="scientific">Pyrrhoderma noxium</name>
    <dbReference type="NCBI Taxonomy" id="2282107"/>
    <lineage>
        <taxon>Eukaryota</taxon>
        <taxon>Fungi</taxon>
        <taxon>Dikarya</taxon>
        <taxon>Basidiomycota</taxon>
        <taxon>Agaricomycotina</taxon>
        <taxon>Agaricomycetes</taxon>
        <taxon>Hymenochaetales</taxon>
        <taxon>Hymenochaetaceae</taxon>
        <taxon>Pyrrhoderma</taxon>
    </lineage>
</organism>
<feature type="transmembrane region" description="Helical" evidence="2">
    <location>
        <begin position="159"/>
        <end position="179"/>
    </location>
</feature>
<keyword evidence="5" id="KW-1185">Reference proteome</keyword>
<dbReference type="InParanoid" id="A0A286U8P1"/>